<dbReference type="AlphaFoldDB" id="Q027L7"/>
<dbReference type="HOGENOM" id="CLU_1776222_0_0_0"/>
<accession>Q027L7</accession>
<proteinExistence type="predicted"/>
<evidence type="ECO:0000313" key="1">
    <source>
        <dbReference type="EMBL" id="ABJ82790.1"/>
    </source>
</evidence>
<dbReference type="InParanoid" id="Q027L7"/>
<dbReference type="KEGG" id="sus:Acid_1800"/>
<name>Q027L7_SOLUE</name>
<gene>
    <name evidence="1" type="ordered locus">Acid_1800</name>
</gene>
<dbReference type="EMBL" id="CP000473">
    <property type="protein sequence ID" value="ABJ82790.1"/>
    <property type="molecule type" value="Genomic_DNA"/>
</dbReference>
<organism evidence="1">
    <name type="scientific">Solibacter usitatus (strain Ellin6076)</name>
    <dbReference type="NCBI Taxonomy" id="234267"/>
    <lineage>
        <taxon>Bacteria</taxon>
        <taxon>Pseudomonadati</taxon>
        <taxon>Acidobacteriota</taxon>
        <taxon>Terriglobia</taxon>
        <taxon>Bryobacterales</taxon>
        <taxon>Solibacteraceae</taxon>
        <taxon>Candidatus Solibacter</taxon>
    </lineage>
</organism>
<reference evidence="1" key="1">
    <citation type="submission" date="2006-10" db="EMBL/GenBank/DDBJ databases">
        <title>Complete sequence of Solibacter usitatus Ellin6076.</title>
        <authorList>
            <consortium name="US DOE Joint Genome Institute"/>
            <person name="Copeland A."/>
            <person name="Lucas S."/>
            <person name="Lapidus A."/>
            <person name="Barry K."/>
            <person name="Detter J.C."/>
            <person name="Glavina del Rio T."/>
            <person name="Hammon N."/>
            <person name="Israni S."/>
            <person name="Dalin E."/>
            <person name="Tice H."/>
            <person name="Pitluck S."/>
            <person name="Thompson L.S."/>
            <person name="Brettin T."/>
            <person name="Bruce D."/>
            <person name="Han C."/>
            <person name="Tapia R."/>
            <person name="Gilna P."/>
            <person name="Schmutz J."/>
            <person name="Larimer F."/>
            <person name="Land M."/>
            <person name="Hauser L."/>
            <person name="Kyrpides N."/>
            <person name="Mikhailova N."/>
            <person name="Janssen P.H."/>
            <person name="Kuske C.R."/>
            <person name="Richardson P."/>
        </authorList>
    </citation>
    <scope>NUCLEOTIDE SEQUENCE</scope>
    <source>
        <strain evidence="1">Ellin6076</strain>
    </source>
</reference>
<protein>
    <submittedName>
        <fullName evidence="1">Uncharacterized protein</fullName>
    </submittedName>
</protein>
<sequence precursor="true">MLVRFAKLFLAVALLVALWGLSNVSRPGGYAWVRPLGAKAGPVRILRFYASVGSLSPGETAQLCYSVENARVVRISPMQSAYPVQSTCLDVVPEHTTHYTLLAEGYDGMVATRSFTLSVQQLPPREADHFQYVYYRPRYRLPVYSL</sequence>